<dbReference type="Proteomes" id="UP000321638">
    <property type="component" value="Unassembled WGS sequence"/>
</dbReference>
<keyword evidence="2" id="KW-1185">Reference proteome</keyword>
<evidence type="ECO:0000313" key="2">
    <source>
        <dbReference type="Proteomes" id="UP000321638"/>
    </source>
</evidence>
<dbReference type="RefSeq" id="WP_147852309.1">
    <property type="nucleotide sequence ID" value="NZ_VDUZ01000077.1"/>
</dbReference>
<name>A0A5C8P8P0_9HYPH</name>
<organism evidence="1 2">
    <name type="scientific">Vineibacter terrae</name>
    <dbReference type="NCBI Taxonomy" id="2586908"/>
    <lineage>
        <taxon>Bacteria</taxon>
        <taxon>Pseudomonadati</taxon>
        <taxon>Pseudomonadota</taxon>
        <taxon>Alphaproteobacteria</taxon>
        <taxon>Hyphomicrobiales</taxon>
        <taxon>Vineibacter</taxon>
    </lineage>
</organism>
<comment type="caution">
    <text evidence="1">The sequence shown here is derived from an EMBL/GenBank/DDBJ whole genome shotgun (WGS) entry which is preliminary data.</text>
</comment>
<evidence type="ECO:0000313" key="1">
    <source>
        <dbReference type="EMBL" id="TXL69597.1"/>
    </source>
</evidence>
<gene>
    <name evidence="1" type="ORF">FHP25_38370</name>
</gene>
<dbReference type="AlphaFoldDB" id="A0A5C8P8P0"/>
<accession>A0A5C8P8P0</accession>
<dbReference type="PROSITE" id="PS51257">
    <property type="entry name" value="PROKAR_LIPOPROTEIN"/>
    <property type="match status" value="1"/>
</dbReference>
<sequence>MPAKGLLTAVAILAVLGACSYKEEKVVQPRPAPAPAVVTPAPSASDTCVRQGYPSGTPAYDACVARMSRP</sequence>
<proteinExistence type="predicted"/>
<dbReference type="EMBL" id="VDUZ01000077">
    <property type="protein sequence ID" value="TXL69597.1"/>
    <property type="molecule type" value="Genomic_DNA"/>
</dbReference>
<evidence type="ECO:0008006" key="3">
    <source>
        <dbReference type="Google" id="ProtNLM"/>
    </source>
</evidence>
<protein>
    <recommendedName>
        <fullName evidence="3">Lipoprotein</fullName>
    </recommendedName>
</protein>
<reference evidence="1 2" key="1">
    <citation type="submission" date="2019-06" db="EMBL/GenBank/DDBJ databases">
        <title>New taxonomy in bacterial strain CC-CFT640, isolated from vineyard.</title>
        <authorList>
            <person name="Lin S.-Y."/>
            <person name="Tsai C.-F."/>
            <person name="Young C.-C."/>
        </authorList>
    </citation>
    <scope>NUCLEOTIDE SEQUENCE [LARGE SCALE GENOMIC DNA]</scope>
    <source>
        <strain evidence="1 2">CC-CFT640</strain>
    </source>
</reference>